<evidence type="ECO:0000313" key="3">
    <source>
        <dbReference type="EMBL" id="MXV14271.1"/>
    </source>
</evidence>
<dbReference type="Pfam" id="PF13899">
    <property type="entry name" value="Thioredoxin_7"/>
    <property type="match status" value="1"/>
</dbReference>
<gene>
    <name evidence="3" type="ORF">GS398_03095</name>
</gene>
<dbReference type="SUPFAM" id="SSF52833">
    <property type="entry name" value="Thioredoxin-like"/>
    <property type="match status" value="1"/>
</dbReference>
<dbReference type="PROSITE" id="PS51352">
    <property type="entry name" value="THIOREDOXIN_2"/>
    <property type="match status" value="1"/>
</dbReference>
<feature type="domain" description="Thioredoxin" evidence="2">
    <location>
        <begin position="1"/>
        <end position="115"/>
    </location>
</feature>
<dbReference type="PROSITE" id="PS00194">
    <property type="entry name" value="THIOREDOXIN_1"/>
    <property type="match status" value="1"/>
</dbReference>
<dbReference type="CDD" id="cd02947">
    <property type="entry name" value="TRX_family"/>
    <property type="match status" value="1"/>
</dbReference>
<dbReference type="InterPro" id="IPR013766">
    <property type="entry name" value="Thioredoxin_domain"/>
</dbReference>
<proteinExistence type="predicted"/>
<keyword evidence="4" id="KW-1185">Reference proteome</keyword>
<dbReference type="Proteomes" id="UP000451233">
    <property type="component" value="Unassembled WGS sequence"/>
</dbReference>
<accession>A0A7K1XTD2</accession>
<evidence type="ECO:0000259" key="2">
    <source>
        <dbReference type="PROSITE" id="PS51352"/>
    </source>
</evidence>
<protein>
    <submittedName>
        <fullName evidence="3">Thioredoxin fold domain-containing protein</fullName>
    </submittedName>
</protein>
<dbReference type="Gene3D" id="3.40.30.10">
    <property type="entry name" value="Glutaredoxin"/>
    <property type="match status" value="1"/>
</dbReference>
<dbReference type="AlphaFoldDB" id="A0A7K1XTD2"/>
<keyword evidence="1" id="KW-0676">Redox-active center</keyword>
<name>A0A7K1XTD2_9SPHI</name>
<dbReference type="InterPro" id="IPR017937">
    <property type="entry name" value="Thioredoxin_CS"/>
</dbReference>
<dbReference type="RefSeq" id="WP_160905254.1">
    <property type="nucleotide sequence ID" value="NZ_WVHS01000001.1"/>
</dbReference>
<organism evidence="3 4">
    <name type="scientific">Hufsiella ginkgonis</name>
    <dbReference type="NCBI Taxonomy" id="2695274"/>
    <lineage>
        <taxon>Bacteria</taxon>
        <taxon>Pseudomonadati</taxon>
        <taxon>Bacteroidota</taxon>
        <taxon>Sphingobacteriia</taxon>
        <taxon>Sphingobacteriales</taxon>
        <taxon>Sphingobacteriaceae</taxon>
        <taxon>Hufsiella</taxon>
    </lineage>
</organism>
<evidence type="ECO:0000256" key="1">
    <source>
        <dbReference type="ARBA" id="ARBA00023284"/>
    </source>
</evidence>
<dbReference type="EMBL" id="WVHS01000001">
    <property type="protein sequence ID" value="MXV14271.1"/>
    <property type="molecule type" value="Genomic_DNA"/>
</dbReference>
<sequence length="326" mass="35901">MAVHFFNGTYREALATAKKENRKLFLYFTASWCGPCKYMEDYIFPEPSLDALFEPAYLALKIDGDTEPGKKLRIKYDVKGYPTFIIISPEEGLIRQKVGAMKLSQLRSFVGEGIADGSGKSLAVKSDSLTEAQYQAIIAKKAAPVDRLFFNASVSAWKPAFKFGISTNSLKGSAGETGSAAGYYFGGYFGRWNKHLAIEPGIFFNKKGGVTAGTVNSLHYLELPVVLAPRIAYHTWFGGAFQPIRFNVIPYGAMKLWSTQRATGNVPLADRHFTRFDYGTRFGISADMGSFEAFTGYDIGLSDISKGPGRISNRSYYFSAALVIGK</sequence>
<comment type="caution">
    <text evidence="3">The sequence shown here is derived from an EMBL/GenBank/DDBJ whole genome shotgun (WGS) entry which is preliminary data.</text>
</comment>
<reference evidence="3 4" key="1">
    <citation type="submission" date="2019-11" db="EMBL/GenBank/DDBJ databases">
        <title>Pedobacter sp. HMF7056 Genome sequencing and assembly.</title>
        <authorList>
            <person name="Kang H."/>
            <person name="Kim H."/>
            <person name="Joh K."/>
        </authorList>
    </citation>
    <scope>NUCLEOTIDE SEQUENCE [LARGE SCALE GENOMIC DNA]</scope>
    <source>
        <strain evidence="3 4">HMF7056</strain>
    </source>
</reference>
<evidence type="ECO:0000313" key="4">
    <source>
        <dbReference type="Proteomes" id="UP000451233"/>
    </source>
</evidence>
<dbReference type="InterPro" id="IPR036249">
    <property type="entry name" value="Thioredoxin-like_sf"/>
</dbReference>